<keyword evidence="1" id="KW-1133">Transmembrane helix</keyword>
<protein>
    <submittedName>
        <fullName evidence="2">Uncharacterized protein</fullName>
    </submittedName>
</protein>
<dbReference type="AlphaFoldDB" id="A0A0F9G8L0"/>
<feature type="transmembrane region" description="Helical" evidence="1">
    <location>
        <begin position="6"/>
        <end position="27"/>
    </location>
</feature>
<proteinExistence type="predicted"/>
<accession>A0A0F9G8L0</accession>
<sequence>MDNPVIIYLLVGFGFFILVSAIAEFLVRRKKEHELETLSIEARRREVSEYDLFKEAASTWNIKKEQADRDFKEYLRDGALPYYIRQMLRTLKP</sequence>
<gene>
    <name evidence="2" type="ORF">LCGC14_1941740</name>
</gene>
<keyword evidence="1" id="KW-0812">Transmembrane</keyword>
<organism evidence="2">
    <name type="scientific">marine sediment metagenome</name>
    <dbReference type="NCBI Taxonomy" id="412755"/>
    <lineage>
        <taxon>unclassified sequences</taxon>
        <taxon>metagenomes</taxon>
        <taxon>ecological metagenomes</taxon>
    </lineage>
</organism>
<comment type="caution">
    <text evidence="2">The sequence shown here is derived from an EMBL/GenBank/DDBJ whole genome shotgun (WGS) entry which is preliminary data.</text>
</comment>
<keyword evidence="1" id="KW-0472">Membrane</keyword>
<reference evidence="2" key="1">
    <citation type="journal article" date="2015" name="Nature">
        <title>Complex archaea that bridge the gap between prokaryotes and eukaryotes.</title>
        <authorList>
            <person name="Spang A."/>
            <person name="Saw J.H."/>
            <person name="Jorgensen S.L."/>
            <person name="Zaremba-Niedzwiedzka K."/>
            <person name="Martijn J."/>
            <person name="Lind A.E."/>
            <person name="van Eijk R."/>
            <person name="Schleper C."/>
            <person name="Guy L."/>
            <person name="Ettema T.J."/>
        </authorList>
    </citation>
    <scope>NUCLEOTIDE SEQUENCE</scope>
</reference>
<evidence type="ECO:0000256" key="1">
    <source>
        <dbReference type="SAM" id="Phobius"/>
    </source>
</evidence>
<name>A0A0F9G8L0_9ZZZZ</name>
<evidence type="ECO:0000313" key="2">
    <source>
        <dbReference type="EMBL" id="KKL86736.1"/>
    </source>
</evidence>
<dbReference type="EMBL" id="LAZR01021026">
    <property type="protein sequence ID" value="KKL86736.1"/>
    <property type="molecule type" value="Genomic_DNA"/>
</dbReference>